<keyword evidence="1" id="KW-0472">Membrane</keyword>
<keyword evidence="1" id="KW-0812">Transmembrane</keyword>
<dbReference type="AlphaFoldDB" id="A0A7X0P8Q3"/>
<gene>
    <name evidence="2" type="ORF">HD593_012225</name>
</gene>
<reference evidence="2 3" key="1">
    <citation type="submission" date="2020-08" db="EMBL/GenBank/DDBJ databases">
        <title>Sequencing the genomes of 1000 actinobacteria strains.</title>
        <authorList>
            <person name="Klenk H.-P."/>
        </authorList>
    </citation>
    <scope>NUCLEOTIDE SEQUENCE [LARGE SCALE GENOMIC DNA]</scope>
    <source>
        <strain evidence="2 3">DSM 43768</strain>
    </source>
</reference>
<dbReference type="Proteomes" id="UP000565579">
    <property type="component" value="Unassembled WGS sequence"/>
</dbReference>
<name>A0A7X0P8Q3_9ACTN</name>
<evidence type="ECO:0000256" key="1">
    <source>
        <dbReference type="SAM" id="Phobius"/>
    </source>
</evidence>
<sequence>MDSFQEGHDRHRRLVAEQGKKSIVDQSQREPVPLDTLGKKVFAGIATVLFVAFVIFAIYYDSLP</sequence>
<proteinExistence type="predicted"/>
<accession>A0A7X0P8Q3</accession>
<dbReference type="EMBL" id="JACHMI010000002">
    <property type="protein sequence ID" value="MBB6557335.1"/>
    <property type="molecule type" value="Genomic_DNA"/>
</dbReference>
<dbReference type="RefSeq" id="WP_185112917.1">
    <property type="nucleotide sequence ID" value="NZ_BAAAXY010000043.1"/>
</dbReference>
<evidence type="ECO:0000313" key="2">
    <source>
        <dbReference type="EMBL" id="MBB6557335.1"/>
    </source>
</evidence>
<comment type="caution">
    <text evidence="2">The sequence shown here is derived from an EMBL/GenBank/DDBJ whole genome shotgun (WGS) entry which is preliminary data.</text>
</comment>
<keyword evidence="1" id="KW-1133">Transmembrane helix</keyword>
<evidence type="ECO:0000313" key="3">
    <source>
        <dbReference type="Proteomes" id="UP000565579"/>
    </source>
</evidence>
<feature type="transmembrane region" description="Helical" evidence="1">
    <location>
        <begin position="41"/>
        <end position="60"/>
    </location>
</feature>
<protein>
    <submittedName>
        <fullName evidence="2">Uncharacterized protein</fullName>
    </submittedName>
</protein>
<organism evidence="2 3">
    <name type="scientific">Nonomuraea rubra</name>
    <dbReference type="NCBI Taxonomy" id="46180"/>
    <lineage>
        <taxon>Bacteria</taxon>
        <taxon>Bacillati</taxon>
        <taxon>Actinomycetota</taxon>
        <taxon>Actinomycetes</taxon>
        <taxon>Streptosporangiales</taxon>
        <taxon>Streptosporangiaceae</taxon>
        <taxon>Nonomuraea</taxon>
    </lineage>
</organism>
<keyword evidence="3" id="KW-1185">Reference proteome</keyword>